<proteinExistence type="predicted"/>
<dbReference type="EMBL" id="JBICBT010000549">
    <property type="protein sequence ID" value="KAL3110025.1"/>
    <property type="molecule type" value="Genomic_DNA"/>
</dbReference>
<evidence type="ECO:0000313" key="2">
    <source>
        <dbReference type="EMBL" id="KAL3110025.1"/>
    </source>
</evidence>
<evidence type="ECO:0000313" key="3">
    <source>
        <dbReference type="Proteomes" id="UP001620626"/>
    </source>
</evidence>
<feature type="compositionally biased region" description="Basic residues" evidence="1">
    <location>
        <begin position="54"/>
        <end position="63"/>
    </location>
</feature>
<evidence type="ECO:0000256" key="1">
    <source>
        <dbReference type="SAM" id="MobiDB-lite"/>
    </source>
</evidence>
<dbReference type="AlphaFoldDB" id="A0ABD2L466"/>
<accession>A0ABD2L466</accession>
<sequence>MFVELELMCSIGYHHRPPGERRWAMESKEPIDRPLTMTNTANERLWWAEDNKRGRARQSKGRAKATQCAQSTDRANEANLGGREHAESGDGEGVSWDGRTPNITKRREWRNGRRRVASKRGEGEQSVDGGGLCANTKH</sequence>
<dbReference type="Proteomes" id="UP001620626">
    <property type="component" value="Unassembled WGS sequence"/>
</dbReference>
<comment type="caution">
    <text evidence="2">The sequence shown here is derived from an EMBL/GenBank/DDBJ whole genome shotgun (WGS) entry which is preliminary data.</text>
</comment>
<keyword evidence="3" id="KW-1185">Reference proteome</keyword>
<name>A0ABD2L466_9BILA</name>
<feature type="region of interest" description="Disordered" evidence="1">
    <location>
        <begin position="49"/>
        <end position="138"/>
    </location>
</feature>
<organism evidence="2 3">
    <name type="scientific">Heterodera trifolii</name>
    <dbReference type="NCBI Taxonomy" id="157864"/>
    <lineage>
        <taxon>Eukaryota</taxon>
        <taxon>Metazoa</taxon>
        <taxon>Ecdysozoa</taxon>
        <taxon>Nematoda</taxon>
        <taxon>Chromadorea</taxon>
        <taxon>Rhabditida</taxon>
        <taxon>Tylenchina</taxon>
        <taxon>Tylenchomorpha</taxon>
        <taxon>Tylenchoidea</taxon>
        <taxon>Heteroderidae</taxon>
        <taxon>Heteroderinae</taxon>
        <taxon>Heterodera</taxon>
    </lineage>
</organism>
<reference evidence="2 3" key="1">
    <citation type="submission" date="2024-10" db="EMBL/GenBank/DDBJ databases">
        <authorList>
            <person name="Kim D."/>
        </authorList>
    </citation>
    <scope>NUCLEOTIDE SEQUENCE [LARGE SCALE GENOMIC DNA]</scope>
    <source>
        <strain evidence="2">BH-2024</strain>
    </source>
</reference>
<gene>
    <name evidence="2" type="ORF">niasHT_015628</name>
</gene>
<protein>
    <submittedName>
        <fullName evidence="2">Uncharacterized protein</fullName>
    </submittedName>
</protein>